<keyword evidence="1" id="KW-1133">Transmembrane helix</keyword>
<protein>
    <submittedName>
        <fullName evidence="3">Uncharacterized protein</fullName>
    </submittedName>
</protein>
<evidence type="ECO:0000256" key="2">
    <source>
        <dbReference type="SAM" id="SignalP"/>
    </source>
</evidence>
<gene>
    <name evidence="3" type="ORF">K458DRAFT_392086</name>
</gene>
<feature type="chain" id="PRO_5026056450" evidence="2">
    <location>
        <begin position="24"/>
        <end position="286"/>
    </location>
</feature>
<name>A0A6G1ITL6_9PLEO</name>
<proteinExistence type="predicted"/>
<dbReference type="Proteomes" id="UP000799291">
    <property type="component" value="Unassembled WGS sequence"/>
</dbReference>
<feature type="transmembrane region" description="Helical" evidence="1">
    <location>
        <begin position="66"/>
        <end position="91"/>
    </location>
</feature>
<sequence>MGLELLLAVAITILLSWTPPDICMEPTPSICQWALVGANWESKCVLLFATHAYITGSHWHIPEETYSLWFILVLWFCVVGCSIGTIGGIALQASAIMTITGKASVTANVSIVSAPPSHVLRGALVNASWYCDTGLESWVRKDGDAIIVAREEIANNTSPAVSMHNITASNDLGTNTTDPLAGTSAINSTIPSEVPLLRKMNLTWRIDTFHRKVIIAFGLSVHLKLLTIVSACLYESMIRALCRAEEAMRIEEEALGQREYSKELKQWEAARRRSGSVSRVVPKRWR</sequence>
<evidence type="ECO:0000313" key="4">
    <source>
        <dbReference type="Proteomes" id="UP000799291"/>
    </source>
</evidence>
<feature type="signal peptide" evidence="2">
    <location>
        <begin position="1"/>
        <end position="23"/>
    </location>
</feature>
<keyword evidence="4" id="KW-1185">Reference proteome</keyword>
<dbReference type="EMBL" id="MU005592">
    <property type="protein sequence ID" value="KAF2681293.1"/>
    <property type="molecule type" value="Genomic_DNA"/>
</dbReference>
<keyword evidence="1" id="KW-0812">Transmembrane</keyword>
<keyword evidence="2" id="KW-0732">Signal</keyword>
<dbReference type="AlphaFoldDB" id="A0A6G1ITL6"/>
<organism evidence="3 4">
    <name type="scientific">Lentithecium fluviatile CBS 122367</name>
    <dbReference type="NCBI Taxonomy" id="1168545"/>
    <lineage>
        <taxon>Eukaryota</taxon>
        <taxon>Fungi</taxon>
        <taxon>Dikarya</taxon>
        <taxon>Ascomycota</taxon>
        <taxon>Pezizomycotina</taxon>
        <taxon>Dothideomycetes</taxon>
        <taxon>Pleosporomycetidae</taxon>
        <taxon>Pleosporales</taxon>
        <taxon>Massarineae</taxon>
        <taxon>Lentitheciaceae</taxon>
        <taxon>Lentithecium</taxon>
    </lineage>
</organism>
<keyword evidence="1" id="KW-0472">Membrane</keyword>
<reference evidence="3" key="1">
    <citation type="journal article" date="2020" name="Stud. Mycol.">
        <title>101 Dothideomycetes genomes: a test case for predicting lifestyles and emergence of pathogens.</title>
        <authorList>
            <person name="Haridas S."/>
            <person name="Albert R."/>
            <person name="Binder M."/>
            <person name="Bloem J."/>
            <person name="Labutti K."/>
            <person name="Salamov A."/>
            <person name="Andreopoulos B."/>
            <person name="Baker S."/>
            <person name="Barry K."/>
            <person name="Bills G."/>
            <person name="Bluhm B."/>
            <person name="Cannon C."/>
            <person name="Castanera R."/>
            <person name="Culley D."/>
            <person name="Daum C."/>
            <person name="Ezra D."/>
            <person name="Gonzalez J."/>
            <person name="Henrissat B."/>
            <person name="Kuo A."/>
            <person name="Liang C."/>
            <person name="Lipzen A."/>
            <person name="Lutzoni F."/>
            <person name="Magnuson J."/>
            <person name="Mondo S."/>
            <person name="Nolan M."/>
            <person name="Ohm R."/>
            <person name="Pangilinan J."/>
            <person name="Park H.-J."/>
            <person name="Ramirez L."/>
            <person name="Alfaro M."/>
            <person name="Sun H."/>
            <person name="Tritt A."/>
            <person name="Yoshinaga Y."/>
            <person name="Zwiers L.-H."/>
            <person name="Turgeon B."/>
            <person name="Goodwin S."/>
            <person name="Spatafora J."/>
            <person name="Crous P."/>
            <person name="Grigoriev I."/>
        </authorList>
    </citation>
    <scope>NUCLEOTIDE SEQUENCE</scope>
    <source>
        <strain evidence="3">CBS 122367</strain>
    </source>
</reference>
<accession>A0A6G1ITL6</accession>
<evidence type="ECO:0000313" key="3">
    <source>
        <dbReference type="EMBL" id="KAF2681293.1"/>
    </source>
</evidence>
<evidence type="ECO:0000256" key="1">
    <source>
        <dbReference type="SAM" id="Phobius"/>
    </source>
</evidence>